<dbReference type="GeneID" id="4839194"/>
<dbReference type="Gene3D" id="3.40.50.1820">
    <property type="entry name" value="alpha/beta hydrolase"/>
    <property type="match status" value="1"/>
</dbReference>
<evidence type="ECO:0000313" key="4">
    <source>
        <dbReference type="EMBL" id="ABN67001.2"/>
    </source>
</evidence>
<dbReference type="GO" id="GO:0005783">
    <property type="term" value="C:endoplasmic reticulum"/>
    <property type="evidence" value="ECO:0007669"/>
    <property type="project" value="TreeGrafter"/>
</dbReference>
<name>A3LUQ4_PICST</name>
<dbReference type="AlphaFoldDB" id="A3LUQ4"/>
<dbReference type="Proteomes" id="UP000002258">
    <property type="component" value="Chromosome 5"/>
</dbReference>
<accession>A3LUQ4</accession>
<dbReference type="Pfam" id="PF00561">
    <property type="entry name" value="Abhydrolase_1"/>
    <property type="match status" value="1"/>
</dbReference>
<feature type="transmembrane region" description="Helical" evidence="2">
    <location>
        <begin position="69"/>
        <end position="88"/>
    </location>
</feature>
<feature type="transmembrane region" description="Helical" evidence="2">
    <location>
        <begin position="135"/>
        <end position="154"/>
    </location>
</feature>
<evidence type="ECO:0000313" key="5">
    <source>
        <dbReference type="Proteomes" id="UP000002258"/>
    </source>
</evidence>
<feature type="transmembrane region" description="Helical" evidence="2">
    <location>
        <begin position="108"/>
        <end position="128"/>
    </location>
</feature>
<dbReference type="HOGENOM" id="CLU_028296_1_0_1"/>
<dbReference type="OMA" id="WGKWQRE"/>
<dbReference type="InterPro" id="IPR000073">
    <property type="entry name" value="AB_hydrolase_1"/>
</dbReference>
<evidence type="ECO:0000256" key="2">
    <source>
        <dbReference type="SAM" id="Phobius"/>
    </source>
</evidence>
<dbReference type="OrthoDB" id="164921at2759"/>
<dbReference type="PANTHER" id="PTHR43139">
    <property type="entry name" value="SI:DKEY-122A22.2"/>
    <property type="match status" value="1"/>
</dbReference>
<organism evidence="4 5">
    <name type="scientific">Scheffersomyces stipitis (strain ATCC 58785 / CBS 6054 / NBRC 10063 / NRRL Y-11545)</name>
    <name type="common">Yeast</name>
    <name type="synonym">Pichia stipitis</name>
    <dbReference type="NCBI Taxonomy" id="322104"/>
    <lineage>
        <taxon>Eukaryota</taxon>
        <taxon>Fungi</taxon>
        <taxon>Dikarya</taxon>
        <taxon>Ascomycota</taxon>
        <taxon>Saccharomycotina</taxon>
        <taxon>Pichiomycetes</taxon>
        <taxon>Debaryomycetaceae</taxon>
        <taxon>Scheffersomyces</taxon>
    </lineage>
</organism>
<keyword evidence="2" id="KW-1133">Transmembrane helix</keyword>
<evidence type="ECO:0000256" key="1">
    <source>
        <dbReference type="SAM" id="MobiDB-lite"/>
    </source>
</evidence>
<dbReference type="EMBL" id="CP000499">
    <property type="protein sequence ID" value="ABN67001.2"/>
    <property type="molecule type" value="Genomic_DNA"/>
</dbReference>
<evidence type="ECO:0000259" key="3">
    <source>
        <dbReference type="Pfam" id="PF00561"/>
    </source>
</evidence>
<dbReference type="PANTHER" id="PTHR43139:SF52">
    <property type="entry name" value="SI:DKEY-122A22.2"/>
    <property type="match status" value="1"/>
</dbReference>
<feature type="transmembrane region" description="Helical" evidence="2">
    <location>
        <begin position="160"/>
        <end position="183"/>
    </location>
</feature>
<dbReference type="FunCoup" id="A3LUQ4">
    <property type="interactions" value="63"/>
</dbReference>
<dbReference type="RefSeq" id="XP_001385030.2">
    <property type="nucleotide sequence ID" value="XM_001384993.1"/>
</dbReference>
<protein>
    <recommendedName>
        <fullName evidence="3">AB hydrolase-1 domain-containing protein</fullName>
    </recommendedName>
</protein>
<reference evidence="4 5" key="1">
    <citation type="journal article" date="2007" name="Nat. Biotechnol.">
        <title>Genome sequence of the lignocellulose-bioconverting and xylose-fermenting yeast Pichia stipitis.</title>
        <authorList>
            <person name="Jeffries T.W."/>
            <person name="Grigoriev I.V."/>
            <person name="Grimwood J."/>
            <person name="Laplaza J.M."/>
            <person name="Aerts A."/>
            <person name="Salamov A."/>
            <person name="Schmutz J."/>
            <person name="Lindquist E."/>
            <person name="Dehal P."/>
            <person name="Shapiro H."/>
            <person name="Jin Y.S."/>
            <person name="Passoth V."/>
            <person name="Richardson P.M."/>
        </authorList>
    </citation>
    <scope>NUCLEOTIDE SEQUENCE [LARGE SCALE GENOMIC DNA]</scope>
    <source>
        <strain evidence="5">ATCC 58785 / CBS 6054 / NBRC 10063 / NRRL Y-11545</strain>
    </source>
</reference>
<keyword evidence="2" id="KW-0472">Membrane</keyword>
<dbReference type="SUPFAM" id="SSF53474">
    <property type="entry name" value="alpha/beta-Hydrolases"/>
    <property type="match status" value="1"/>
</dbReference>
<sequence>MPESSQKSKRTLGKPNSEEITHLPPSPVNEQDAAILEQQPLLDHNHEFLDPDDPIVSPLNLYNVQLMKIGVTVLIFFNAIVGFALILTDFISIPGLNNRGKSFLELDLILVALLTNAITLWCFTVPVYYDRILGYITGGLLLLDLLVIGVVTYTRHQFGWIGIIILIWTGLNVLVNALVDYWVEREKRVQEVRYTGRVEKRWSLSELLIALVKITVKLFLLWVVWCISLTFWLQTFDSHEKPWGKMVAVNDNSFKVHLACFGNVHNNTKSSQPIILVEGGQMIATEVFQEWIEELYHLNKIDRYCIWDRPGYGFSDSAPSPVSIGIITEYLIEALNKEEIEGPFSLVGFDIGGLYSRVFASRNPNKVHSLLLVDSWHEDLLKRWPFSGSNRKNEKSTVFKNIIELMDNITGFKLWFRGLVSPLGIVSNIHWFLHPFKHSSKSRIFGSDMRYQPKYIRARLQEQITSTLLSYSEVKESTVHDLPLSVISSGFMIKNSLNWGKWQQEISKISSNTVEWVIAENSNHEIWKSPRGREQLQQLLMRVIGGKTY</sequence>
<keyword evidence="5" id="KW-1185">Reference proteome</keyword>
<dbReference type="Pfam" id="PF10329">
    <property type="entry name" value="DUF2417"/>
    <property type="match status" value="1"/>
</dbReference>
<dbReference type="InParanoid" id="A3LUQ4"/>
<keyword evidence="2" id="KW-0812">Transmembrane</keyword>
<feature type="transmembrane region" description="Helical" evidence="2">
    <location>
        <begin position="204"/>
        <end position="233"/>
    </location>
</feature>
<feature type="region of interest" description="Disordered" evidence="1">
    <location>
        <begin position="1"/>
        <end position="27"/>
    </location>
</feature>
<dbReference type="InterPro" id="IPR029058">
    <property type="entry name" value="AB_hydrolase_fold"/>
</dbReference>
<dbReference type="InterPro" id="IPR019431">
    <property type="entry name" value="DUF2417"/>
</dbReference>
<feature type="domain" description="AB hydrolase-1" evidence="3">
    <location>
        <begin position="273"/>
        <end position="385"/>
    </location>
</feature>
<dbReference type="eggNOG" id="ENOG502QQW9">
    <property type="taxonomic scope" value="Eukaryota"/>
</dbReference>
<dbReference type="InterPro" id="IPR052370">
    <property type="entry name" value="Meta-cleavage_hydrolase"/>
</dbReference>
<dbReference type="STRING" id="322104.A3LUQ4"/>
<gene>
    <name evidence="4" type="ORF">PICST_31848</name>
</gene>
<dbReference type="KEGG" id="pic:PICST_31848"/>
<proteinExistence type="predicted"/>